<reference evidence="2" key="2">
    <citation type="journal article" date="2015" name="Fish Shellfish Immunol.">
        <title>Early steps in the European eel (Anguilla anguilla)-Vibrio vulnificus interaction in the gills: Role of the RtxA13 toxin.</title>
        <authorList>
            <person name="Callol A."/>
            <person name="Pajuelo D."/>
            <person name="Ebbesson L."/>
            <person name="Teles M."/>
            <person name="MacKenzie S."/>
            <person name="Amaro C."/>
        </authorList>
    </citation>
    <scope>NUCLEOTIDE SEQUENCE</scope>
</reference>
<protein>
    <submittedName>
        <fullName evidence="2">Uncharacterized protein</fullName>
    </submittedName>
</protein>
<sequence>MLWRSTARPEGHGTGSMVAV</sequence>
<name>A0A0E9TV72_ANGAN</name>
<reference evidence="2" key="1">
    <citation type="submission" date="2014-11" db="EMBL/GenBank/DDBJ databases">
        <authorList>
            <person name="Amaro Gonzalez C."/>
        </authorList>
    </citation>
    <scope>NUCLEOTIDE SEQUENCE</scope>
</reference>
<dbReference type="AlphaFoldDB" id="A0A0E9TV72"/>
<proteinExistence type="predicted"/>
<feature type="region of interest" description="Disordered" evidence="1">
    <location>
        <begin position="1"/>
        <end position="20"/>
    </location>
</feature>
<evidence type="ECO:0000256" key="1">
    <source>
        <dbReference type="SAM" id="MobiDB-lite"/>
    </source>
</evidence>
<evidence type="ECO:0000313" key="2">
    <source>
        <dbReference type="EMBL" id="JAH57589.1"/>
    </source>
</evidence>
<organism evidence="2">
    <name type="scientific">Anguilla anguilla</name>
    <name type="common">European freshwater eel</name>
    <name type="synonym">Muraena anguilla</name>
    <dbReference type="NCBI Taxonomy" id="7936"/>
    <lineage>
        <taxon>Eukaryota</taxon>
        <taxon>Metazoa</taxon>
        <taxon>Chordata</taxon>
        <taxon>Craniata</taxon>
        <taxon>Vertebrata</taxon>
        <taxon>Euteleostomi</taxon>
        <taxon>Actinopterygii</taxon>
        <taxon>Neopterygii</taxon>
        <taxon>Teleostei</taxon>
        <taxon>Anguilliformes</taxon>
        <taxon>Anguillidae</taxon>
        <taxon>Anguilla</taxon>
    </lineage>
</organism>
<dbReference type="EMBL" id="GBXM01043813">
    <property type="protein sequence ID" value="JAH64764.1"/>
    <property type="molecule type" value="Transcribed_RNA"/>
</dbReference>
<accession>A0A0E9TV72</accession>
<dbReference type="EMBL" id="GBXM01050988">
    <property type="protein sequence ID" value="JAH57589.1"/>
    <property type="molecule type" value="Transcribed_RNA"/>
</dbReference>